<dbReference type="Proteomes" id="UP000271162">
    <property type="component" value="Unassembled WGS sequence"/>
</dbReference>
<dbReference type="WBParaSite" id="NBR_0002101801-mRNA-1">
    <property type="protein sequence ID" value="NBR_0002101801-mRNA-1"/>
    <property type="gene ID" value="NBR_0002101801"/>
</dbReference>
<proteinExistence type="predicted"/>
<dbReference type="AlphaFoldDB" id="A0A0N4YUU6"/>
<protein>
    <submittedName>
        <fullName evidence="3">Putative metallophosphoesterase (inferred by orthology to a C. elegans protein)</fullName>
    </submittedName>
</protein>
<dbReference type="InterPro" id="IPR051158">
    <property type="entry name" value="Metallophosphoesterase_sf"/>
</dbReference>
<evidence type="ECO:0000313" key="3">
    <source>
        <dbReference type="WBParaSite" id="NBR_0002101801-mRNA-1"/>
    </source>
</evidence>
<dbReference type="PANTHER" id="PTHR31302:SF0">
    <property type="entry name" value="TRANSMEMBRANE PROTEIN WITH METALLOPHOSPHOESTERASE DOMAIN"/>
    <property type="match status" value="1"/>
</dbReference>
<dbReference type="PANTHER" id="PTHR31302">
    <property type="entry name" value="TRANSMEMBRANE PROTEIN WITH METALLOPHOSPHOESTERASE DOMAIN-RELATED"/>
    <property type="match status" value="1"/>
</dbReference>
<dbReference type="EMBL" id="UYSL01025800">
    <property type="protein sequence ID" value="VDL84757.1"/>
    <property type="molecule type" value="Genomic_DNA"/>
</dbReference>
<sequence>MHGNVEEWFDYLTACNITVLHNSQKRFITTNGDQICVAGADDLYAAKAHFPGHEMHPERAVAGCERNDTVIMLAHQPNAAKMMLRNDVVSSKLDLILSGKTSKIVVTINSYKFGSKRKNAKYAENVVDDEDDGLPIVARKLCETTKEIDQPIHASTFALDKKPFCAINADLVPAFIDDPKEFFDEFGFRKGDDSFQATSAGQDDIEESSHRMRFLAAIEFAHPNVKEELIWSKVNIDSLYSEKMEELIKAGGLYEISDKNLSCNLCFKL</sequence>
<keyword evidence="2" id="KW-1185">Reference proteome</keyword>
<evidence type="ECO:0000313" key="2">
    <source>
        <dbReference type="Proteomes" id="UP000271162"/>
    </source>
</evidence>
<name>A0A0N4YUU6_NIPBR</name>
<gene>
    <name evidence="1" type="ORF">NBR_LOCUS21019</name>
</gene>
<accession>A0A0N4YUU6</accession>
<organism evidence="3">
    <name type="scientific">Nippostrongylus brasiliensis</name>
    <name type="common">Rat hookworm</name>
    <dbReference type="NCBI Taxonomy" id="27835"/>
    <lineage>
        <taxon>Eukaryota</taxon>
        <taxon>Metazoa</taxon>
        <taxon>Ecdysozoa</taxon>
        <taxon>Nematoda</taxon>
        <taxon>Chromadorea</taxon>
        <taxon>Rhabditida</taxon>
        <taxon>Rhabditina</taxon>
        <taxon>Rhabditomorpha</taxon>
        <taxon>Strongyloidea</taxon>
        <taxon>Heligmosomidae</taxon>
        <taxon>Nippostrongylus</taxon>
    </lineage>
</organism>
<evidence type="ECO:0000313" key="1">
    <source>
        <dbReference type="EMBL" id="VDL84757.1"/>
    </source>
</evidence>
<reference evidence="1 2" key="2">
    <citation type="submission" date="2018-11" db="EMBL/GenBank/DDBJ databases">
        <authorList>
            <consortium name="Pathogen Informatics"/>
        </authorList>
    </citation>
    <scope>NUCLEOTIDE SEQUENCE [LARGE SCALE GENOMIC DNA]</scope>
</reference>
<reference evidence="3" key="1">
    <citation type="submission" date="2017-02" db="UniProtKB">
        <authorList>
            <consortium name="WormBaseParasite"/>
        </authorList>
    </citation>
    <scope>IDENTIFICATION</scope>
</reference>